<evidence type="ECO:0000313" key="2">
    <source>
        <dbReference type="Proteomes" id="UP001321473"/>
    </source>
</evidence>
<gene>
    <name evidence="1" type="ORF">V5799_011915</name>
</gene>
<keyword evidence="2" id="KW-1185">Reference proteome</keyword>
<reference evidence="1 2" key="1">
    <citation type="journal article" date="2023" name="Arcadia Sci">
        <title>De novo assembly of a long-read Amblyomma americanum tick genome.</title>
        <authorList>
            <person name="Chou S."/>
            <person name="Poskanzer K.E."/>
            <person name="Rollins M."/>
            <person name="Thuy-Boun P.S."/>
        </authorList>
    </citation>
    <scope>NUCLEOTIDE SEQUENCE [LARGE SCALE GENOMIC DNA]</scope>
    <source>
        <strain evidence="1">F_SG_1</strain>
        <tissue evidence="1">Salivary glands</tissue>
    </source>
</reference>
<dbReference type="AlphaFoldDB" id="A0AAQ4EFV5"/>
<sequence length="123" mass="13383">MPEGSVWEPHKHARLCGAHFVSGQPSDDENDHDFIPSVFFSRRRDAGAGGGATRVQVLAEPGQAANWCLAISGTSPAAAVSATSHAEESDLSQSEPRMLKSTVTGMHRAFRHLWCWHQIHHCA</sequence>
<name>A0AAQ4EFV5_AMBAM</name>
<organism evidence="1 2">
    <name type="scientific">Amblyomma americanum</name>
    <name type="common">Lone star tick</name>
    <dbReference type="NCBI Taxonomy" id="6943"/>
    <lineage>
        <taxon>Eukaryota</taxon>
        <taxon>Metazoa</taxon>
        <taxon>Ecdysozoa</taxon>
        <taxon>Arthropoda</taxon>
        <taxon>Chelicerata</taxon>
        <taxon>Arachnida</taxon>
        <taxon>Acari</taxon>
        <taxon>Parasitiformes</taxon>
        <taxon>Ixodida</taxon>
        <taxon>Ixodoidea</taxon>
        <taxon>Ixodidae</taxon>
        <taxon>Amblyomminae</taxon>
        <taxon>Amblyomma</taxon>
    </lineage>
</organism>
<dbReference type="EMBL" id="JARKHS020016705">
    <property type="protein sequence ID" value="KAK8773551.1"/>
    <property type="molecule type" value="Genomic_DNA"/>
</dbReference>
<dbReference type="Proteomes" id="UP001321473">
    <property type="component" value="Unassembled WGS sequence"/>
</dbReference>
<evidence type="ECO:0008006" key="3">
    <source>
        <dbReference type="Google" id="ProtNLM"/>
    </source>
</evidence>
<accession>A0AAQ4EFV5</accession>
<protein>
    <recommendedName>
        <fullName evidence="3">THAP-type domain-containing protein</fullName>
    </recommendedName>
</protein>
<comment type="caution">
    <text evidence="1">The sequence shown here is derived from an EMBL/GenBank/DDBJ whole genome shotgun (WGS) entry which is preliminary data.</text>
</comment>
<evidence type="ECO:0000313" key="1">
    <source>
        <dbReference type="EMBL" id="KAK8773551.1"/>
    </source>
</evidence>
<proteinExistence type="predicted"/>